<feature type="domain" description="Glycosyl transferase family 1" evidence="1">
    <location>
        <begin position="222"/>
        <end position="380"/>
    </location>
</feature>
<evidence type="ECO:0000259" key="1">
    <source>
        <dbReference type="Pfam" id="PF00534"/>
    </source>
</evidence>
<proteinExistence type="predicted"/>
<dbReference type="RefSeq" id="WP_282908909.1">
    <property type="nucleotide sequence ID" value="NZ_JAGRPV010000001.1"/>
</dbReference>
<comment type="caution">
    <text evidence="3">The sequence shown here is derived from an EMBL/GenBank/DDBJ whole genome shotgun (WGS) entry which is preliminary data.</text>
</comment>
<accession>A0ABT6TI59</accession>
<dbReference type="EC" id="2.4.-.-" evidence="3"/>
<evidence type="ECO:0000313" key="4">
    <source>
        <dbReference type="Proteomes" id="UP001161691"/>
    </source>
</evidence>
<dbReference type="Pfam" id="PF13439">
    <property type="entry name" value="Glyco_transf_4"/>
    <property type="match status" value="1"/>
</dbReference>
<organism evidence="3 4">
    <name type="scientific">Cohnella hashimotonis</name>
    <dbReference type="NCBI Taxonomy" id="2826895"/>
    <lineage>
        <taxon>Bacteria</taxon>
        <taxon>Bacillati</taxon>
        <taxon>Bacillota</taxon>
        <taxon>Bacilli</taxon>
        <taxon>Bacillales</taxon>
        <taxon>Paenibacillaceae</taxon>
        <taxon>Cohnella</taxon>
    </lineage>
</organism>
<keyword evidence="4" id="KW-1185">Reference proteome</keyword>
<dbReference type="InterPro" id="IPR001296">
    <property type="entry name" value="Glyco_trans_1"/>
</dbReference>
<dbReference type="SUPFAM" id="SSF53756">
    <property type="entry name" value="UDP-Glycosyltransferase/glycogen phosphorylase"/>
    <property type="match status" value="1"/>
</dbReference>
<evidence type="ECO:0000259" key="2">
    <source>
        <dbReference type="Pfam" id="PF13439"/>
    </source>
</evidence>
<dbReference type="GO" id="GO:0016757">
    <property type="term" value="F:glycosyltransferase activity"/>
    <property type="evidence" value="ECO:0007669"/>
    <property type="project" value="UniProtKB-KW"/>
</dbReference>
<keyword evidence="3" id="KW-0808">Transferase</keyword>
<reference evidence="3" key="1">
    <citation type="submission" date="2023-04" db="EMBL/GenBank/DDBJ databases">
        <title>Comparative genomic analysis of Cohnella hashimotonis sp. nov., isolated from the International Space Station.</title>
        <authorList>
            <person name="Venkateswaran K."/>
            <person name="Simpson A."/>
        </authorList>
    </citation>
    <scope>NUCLEOTIDE SEQUENCE</scope>
    <source>
        <strain evidence="3">F6_2S_P_1</strain>
    </source>
</reference>
<dbReference type="Pfam" id="PF00534">
    <property type="entry name" value="Glycos_transf_1"/>
    <property type="match status" value="1"/>
</dbReference>
<dbReference type="InterPro" id="IPR050194">
    <property type="entry name" value="Glycosyltransferase_grp1"/>
</dbReference>
<gene>
    <name evidence="3" type="ORF">KB449_13650</name>
</gene>
<sequence>MKILLATYWLLPHVGGVHAFMEQIRKAMSQRGHQVDLFGHSPDYTKYHMYSDGRVFEKAHVMPMIDSKLRVAGAANYLDDPVIRQYEIDRYCLELAAAYFGLDEYDVIHAQDVFSARSLARVKPKHTPLVAHIHGSVAHELRAHFRDHPELGIGEHSPAWRYCHAMEYYGASSADVAVTANQWMKTILTGDFGVDPSRIEVFPYGLDTDTFRARSVLATPVRKPAGKKVIACSARLTFVKGIDLLITALAQLKNVRQDWVCWLIGDGELRGDLERQARELGLQNDIVFWGFRQDAPAMLAMTDIFVHSCILDNQPISVIEAQLAGTAVVVSDAGGLPEMVDHGTTGLVFPSRDTGMLCAYLYDLLQHDAYRARLAYASKLWAESHWSMDAMIERLADVYETAGLIARSGGRGVP</sequence>
<dbReference type="EMBL" id="JAGRPV010000001">
    <property type="protein sequence ID" value="MDI4646015.1"/>
    <property type="molecule type" value="Genomic_DNA"/>
</dbReference>
<keyword evidence="3" id="KW-0328">Glycosyltransferase</keyword>
<dbReference type="CDD" id="cd03801">
    <property type="entry name" value="GT4_PimA-like"/>
    <property type="match status" value="1"/>
</dbReference>
<dbReference type="Gene3D" id="3.40.50.2000">
    <property type="entry name" value="Glycogen Phosphorylase B"/>
    <property type="match status" value="2"/>
</dbReference>
<feature type="domain" description="Glycosyltransferase subfamily 4-like N-terminal" evidence="2">
    <location>
        <begin position="14"/>
        <end position="209"/>
    </location>
</feature>
<dbReference type="PANTHER" id="PTHR45947:SF3">
    <property type="entry name" value="SULFOQUINOVOSYL TRANSFERASE SQD2"/>
    <property type="match status" value="1"/>
</dbReference>
<name>A0ABT6TI59_9BACL</name>
<dbReference type="Proteomes" id="UP001161691">
    <property type="component" value="Unassembled WGS sequence"/>
</dbReference>
<protein>
    <submittedName>
        <fullName evidence="3">Glycosyltransferase family 4 protein</fullName>
        <ecNumber evidence="3">2.4.-.-</ecNumber>
    </submittedName>
</protein>
<dbReference type="PANTHER" id="PTHR45947">
    <property type="entry name" value="SULFOQUINOVOSYL TRANSFERASE SQD2"/>
    <property type="match status" value="1"/>
</dbReference>
<evidence type="ECO:0000313" key="3">
    <source>
        <dbReference type="EMBL" id="MDI4646015.1"/>
    </source>
</evidence>
<dbReference type="InterPro" id="IPR028098">
    <property type="entry name" value="Glyco_trans_4-like_N"/>
</dbReference>